<evidence type="ECO:0008006" key="3">
    <source>
        <dbReference type="Google" id="ProtNLM"/>
    </source>
</evidence>
<reference evidence="1 2" key="1">
    <citation type="submission" date="2019-07" db="EMBL/GenBank/DDBJ databases">
        <title>Draft genome of C. aurimucosum strain 332.</title>
        <authorList>
            <person name="Pacheco L.G.C."/>
            <person name="Aguiar E.R.G.R."/>
            <person name="Barberis C.M."/>
            <person name="Almuzara M.N."/>
            <person name="Traglia G.M."/>
            <person name="Santos C.S."/>
            <person name="Vay C.A."/>
            <person name="Rocha D.J.P.G."/>
        </authorList>
    </citation>
    <scope>NUCLEOTIDE SEQUENCE [LARGE SCALE GENOMIC DNA]</scope>
    <source>
        <strain evidence="1 2">332</strain>
    </source>
</reference>
<protein>
    <recommendedName>
        <fullName evidence="3">DUF2190 family protein</fullName>
    </recommendedName>
</protein>
<dbReference type="Proteomes" id="UP000432568">
    <property type="component" value="Unassembled WGS sequence"/>
</dbReference>
<dbReference type="InterPro" id="IPR056914">
    <property type="entry name" value="Gp53-like"/>
</dbReference>
<evidence type="ECO:0000313" key="1">
    <source>
        <dbReference type="EMBL" id="MTD91121.1"/>
    </source>
</evidence>
<name>A0A6I3KE16_9CORY</name>
<sequence>MSTPTFETGHLTREAGELVEKFHLVDSDAGKVKHAAGTSVPFGAVTESAAPEEVEKANVLAHGLPKYVRVHTGRVVVPLATDDTGFTPDTKVFAAAEGKVAKTGTVGVGLAVAAEKDGLVKVSLFHPAGMGAA</sequence>
<organism evidence="1 2">
    <name type="scientific">Corynebacterium aurimucosum</name>
    <dbReference type="NCBI Taxonomy" id="169292"/>
    <lineage>
        <taxon>Bacteria</taxon>
        <taxon>Bacillati</taxon>
        <taxon>Actinomycetota</taxon>
        <taxon>Actinomycetes</taxon>
        <taxon>Mycobacteriales</taxon>
        <taxon>Corynebacteriaceae</taxon>
        <taxon>Corynebacterium</taxon>
    </lineage>
</organism>
<dbReference type="AlphaFoldDB" id="A0A6I3KE16"/>
<comment type="caution">
    <text evidence="1">The sequence shown here is derived from an EMBL/GenBank/DDBJ whole genome shotgun (WGS) entry which is preliminary data.</text>
</comment>
<proteinExistence type="predicted"/>
<evidence type="ECO:0000313" key="2">
    <source>
        <dbReference type="Proteomes" id="UP000432568"/>
    </source>
</evidence>
<dbReference type="Pfam" id="PF23982">
    <property type="entry name" value="XM1_gp53_minor_capsid"/>
    <property type="match status" value="1"/>
</dbReference>
<dbReference type="EMBL" id="VIOG01000004">
    <property type="protein sequence ID" value="MTD91121.1"/>
    <property type="molecule type" value="Genomic_DNA"/>
</dbReference>
<accession>A0A6I3KE16</accession>
<gene>
    <name evidence="1" type="ORF">FME68_04325</name>
</gene>